<dbReference type="SUPFAM" id="SSF46785">
    <property type="entry name" value="Winged helix' DNA-binding domain"/>
    <property type="match status" value="1"/>
</dbReference>
<keyword evidence="6" id="KW-1185">Reference proteome</keyword>
<name>A0A1I6GSW7_9RHOB</name>
<evidence type="ECO:0000256" key="3">
    <source>
        <dbReference type="ARBA" id="ARBA00023163"/>
    </source>
</evidence>
<accession>A0A1I6GSW7</accession>
<feature type="domain" description="HTH marR-type" evidence="4">
    <location>
        <begin position="4"/>
        <end position="142"/>
    </location>
</feature>
<dbReference type="EMBL" id="FOYO01000001">
    <property type="protein sequence ID" value="SFR45335.1"/>
    <property type="molecule type" value="Genomic_DNA"/>
</dbReference>
<evidence type="ECO:0000256" key="1">
    <source>
        <dbReference type="ARBA" id="ARBA00023015"/>
    </source>
</evidence>
<dbReference type="PANTHER" id="PTHR33164:SF95">
    <property type="entry name" value="TRANSCRIPTIONAL REGULATOR"/>
    <property type="match status" value="1"/>
</dbReference>
<dbReference type="GO" id="GO:0003700">
    <property type="term" value="F:DNA-binding transcription factor activity"/>
    <property type="evidence" value="ECO:0007669"/>
    <property type="project" value="InterPro"/>
</dbReference>
<dbReference type="SMART" id="SM00347">
    <property type="entry name" value="HTH_MARR"/>
    <property type="match status" value="1"/>
</dbReference>
<reference evidence="6" key="1">
    <citation type="submission" date="2016-10" db="EMBL/GenBank/DDBJ databases">
        <authorList>
            <person name="Varghese N."/>
            <person name="Submissions S."/>
        </authorList>
    </citation>
    <scope>NUCLEOTIDE SEQUENCE [LARGE SCALE GENOMIC DNA]</scope>
    <source>
        <strain evidence="6">DSM 26921</strain>
    </source>
</reference>
<protein>
    <submittedName>
        <fullName evidence="5">Transcriptional regulator, MarR family</fullName>
    </submittedName>
</protein>
<keyword evidence="1" id="KW-0805">Transcription regulation</keyword>
<dbReference type="PROSITE" id="PS01117">
    <property type="entry name" value="HTH_MARR_1"/>
    <property type="match status" value="1"/>
</dbReference>
<dbReference type="PRINTS" id="PR00598">
    <property type="entry name" value="HTHMARR"/>
</dbReference>
<dbReference type="GO" id="GO:0006950">
    <property type="term" value="P:response to stress"/>
    <property type="evidence" value="ECO:0007669"/>
    <property type="project" value="TreeGrafter"/>
</dbReference>
<evidence type="ECO:0000256" key="2">
    <source>
        <dbReference type="ARBA" id="ARBA00023125"/>
    </source>
</evidence>
<evidence type="ECO:0000259" key="4">
    <source>
        <dbReference type="PROSITE" id="PS50995"/>
    </source>
</evidence>
<dbReference type="PROSITE" id="PS50995">
    <property type="entry name" value="HTH_MARR_2"/>
    <property type="match status" value="1"/>
</dbReference>
<dbReference type="AlphaFoldDB" id="A0A1I6GSW7"/>
<keyword evidence="3" id="KW-0804">Transcription</keyword>
<evidence type="ECO:0000313" key="5">
    <source>
        <dbReference type="EMBL" id="SFR45335.1"/>
    </source>
</evidence>
<dbReference type="InterPro" id="IPR023187">
    <property type="entry name" value="Tscrpt_reg_MarR-type_CS"/>
</dbReference>
<dbReference type="InterPro" id="IPR036390">
    <property type="entry name" value="WH_DNA-bd_sf"/>
</dbReference>
<dbReference type="InterPro" id="IPR036388">
    <property type="entry name" value="WH-like_DNA-bd_sf"/>
</dbReference>
<dbReference type="GO" id="GO:0003677">
    <property type="term" value="F:DNA binding"/>
    <property type="evidence" value="ECO:0007669"/>
    <property type="project" value="UniProtKB-KW"/>
</dbReference>
<gene>
    <name evidence="5" type="ORF">SAMN04488002_1944</name>
</gene>
<dbReference type="RefSeq" id="WP_245780953.1">
    <property type="nucleotide sequence ID" value="NZ_FOYO01000001.1"/>
</dbReference>
<dbReference type="InterPro" id="IPR039422">
    <property type="entry name" value="MarR/SlyA-like"/>
</dbReference>
<organism evidence="5 6">
    <name type="scientific">Litoreibacter janthinus</name>
    <dbReference type="NCBI Taxonomy" id="670154"/>
    <lineage>
        <taxon>Bacteria</taxon>
        <taxon>Pseudomonadati</taxon>
        <taxon>Pseudomonadota</taxon>
        <taxon>Alphaproteobacteria</taxon>
        <taxon>Rhodobacterales</taxon>
        <taxon>Roseobacteraceae</taxon>
        <taxon>Litoreibacter</taxon>
    </lineage>
</organism>
<dbReference type="PANTHER" id="PTHR33164">
    <property type="entry name" value="TRANSCRIPTIONAL REGULATOR, MARR FAMILY"/>
    <property type="match status" value="1"/>
</dbReference>
<dbReference type="Pfam" id="PF01047">
    <property type="entry name" value="MarR"/>
    <property type="match status" value="1"/>
</dbReference>
<dbReference type="Proteomes" id="UP000199658">
    <property type="component" value="Unassembled WGS sequence"/>
</dbReference>
<keyword evidence="2" id="KW-0238">DNA-binding</keyword>
<sequence length="145" mass="15808">MTDELDLYALPGHLIRRLHQQSTAVFLEHTKAAGFDLTSVQFAAMSTLAKDPGLDQASLAKRIAYDRATIGGVIKRLEQKGLVRRQPDDEDRRAFKVSLTPEGDAVLAKLAPVVCALQSRILPDLSESEKASLLALMTKALRPAS</sequence>
<proteinExistence type="predicted"/>
<dbReference type="STRING" id="670154.SAMN04488002_1944"/>
<dbReference type="Gene3D" id="1.10.10.10">
    <property type="entry name" value="Winged helix-like DNA-binding domain superfamily/Winged helix DNA-binding domain"/>
    <property type="match status" value="1"/>
</dbReference>
<dbReference type="InterPro" id="IPR000835">
    <property type="entry name" value="HTH_MarR-typ"/>
</dbReference>
<evidence type="ECO:0000313" key="6">
    <source>
        <dbReference type="Proteomes" id="UP000199658"/>
    </source>
</evidence>